<dbReference type="Proteomes" id="UP001174677">
    <property type="component" value="Chromosome 12"/>
</dbReference>
<proteinExistence type="predicted"/>
<gene>
    <name evidence="1" type="ORF">P3X46_022157</name>
</gene>
<accession>A0ABQ9LJQ3</accession>
<organism evidence="1 2">
    <name type="scientific">Hevea brasiliensis</name>
    <name type="common">Para rubber tree</name>
    <name type="synonym">Siphonia brasiliensis</name>
    <dbReference type="NCBI Taxonomy" id="3981"/>
    <lineage>
        <taxon>Eukaryota</taxon>
        <taxon>Viridiplantae</taxon>
        <taxon>Streptophyta</taxon>
        <taxon>Embryophyta</taxon>
        <taxon>Tracheophyta</taxon>
        <taxon>Spermatophyta</taxon>
        <taxon>Magnoliopsida</taxon>
        <taxon>eudicotyledons</taxon>
        <taxon>Gunneridae</taxon>
        <taxon>Pentapetalae</taxon>
        <taxon>rosids</taxon>
        <taxon>fabids</taxon>
        <taxon>Malpighiales</taxon>
        <taxon>Euphorbiaceae</taxon>
        <taxon>Crotonoideae</taxon>
        <taxon>Micrandreae</taxon>
        <taxon>Hevea</taxon>
    </lineage>
</organism>
<dbReference type="InterPro" id="IPR036397">
    <property type="entry name" value="RNaseH_sf"/>
</dbReference>
<reference evidence="1 2" key="1">
    <citation type="journal article" date="2023" name="Plant Biotechnol. J.">
        <title>Chromosome-level wild Hevea brasiliensis genome provides new tools for genomic-assisted breeding and valuable loci to elevate rubber yield.</title>
        <authorList>
            <person name="Cheng H."/>
            <person name="Song X."/>
            <person name="Hu Y."/>
            <person name="Wu T."/>
            <person name="Yang Q."/>
            <person name="An Z."/>
            <person name="Feng S."/>
            <person name="Deng Z."/>
            <person name="Wu W."/>
            <person name="Zeng X."/>
            <person name="Tu M."/>
            <person name="Wang X."/>
            <person name="Huang H."/>
        </authorList>
    </citation>
    <scope>NUCLEOTIDE SEQUENCE [LARGE SCALE GENOMIC DNA]</scope>
    <source>
        <strain evidence="1">MT/VB/25A 57/8</strain>
    </source>
</reference>
<comment type="caution">
    <text evidence="1">The sequence shown here is derived from an EMBL/GenBank/DDBJ whole genome shotgun (WGS) entry which is preliminary data.</text>
</comment>
<dbReference type="EMBL" id="JARPOI010000012">
    <property type="protein sequence ID" value="KAJ9167510.1"/>
    <property type="molecule type" value="Genomic_DNA"/>
</dbReference>
<sequence>MKLDDALWAYRTAYKTPIGITPFRLVYGKSCHLPVELEHKAYWTIQVLNFDLKAAGEKRLLQLNELEEIRQDAYENAKIFKDKIKRWHDRRIVRKEIKEGDLVLLFNSRLKLFPGKLKSRWSGPFKVT</sequence>
<keyword evidence="2" id="KW-1185">Reference proteome</keyword>
<dbReference type="InterPro" id="IPR052160">
    <property type="entry name" value="Gypsy_RT_Integrase-like"/>
</dbReference>
<protein>
    <submittedName>
        <fullName evidence="1">Uncharacterized protein</fullName>
    </submittedName>
</protein>
<evidence type="ECO:0000313" key="1">
    <source>
        <dbReference type="EMBL" id="KAJ9167510.1"/>
    </source>
</evidence>
<dbReference type="PANTHER" id="PTHR47266">
    <property type="entry name" value="ENDONUCLEASE-RELATED"/>
    <property type="match status" value="1"/>
</dbReference>
<dbReference type="Gene3D" id="3.30.420.10">
    <property type="entry name" value="Ribonuclease H-like superfamily/Ribonuclease H"/>
    <property type="match status" value="1"/>
</dbReference>
<name>A0ABQ9LJQ3_HEVBR</name>
<evidence type="ECO:0000313" key="2">
    <source>
        <dbReference type="Proteomes" id="UP001174677"/>
    </source>
</evidence>